<dbReference type="GO" id="GO:0006511">
    <property type="term" value="P:ubiquitin-dependent protein catabolic process"/>
    <property type="evidence" value="ECO:0007669"/>
    <property type="project" value="TreeGrafter"/>
</dbReference>
<dbReference type="EMBL" id="CAKOFQ010009351">
    <property type="protein sequence ID" value="CAH2017573.1"/>
    <property type="molecule type" value="Genomic_DNA"/>
</dbReference>
<reference evidence="2" key="1">
    <citation type="submission" date="2022-03" db="EMBL/GenBank/DDBJ databases">
        <authorList>
            <person name="Sayadi A."/>
        </authorList>
    </citation>
    <scope>NUCLEOTIDE SEQUENCE</scope>
</reference>
<comment type="caution">
    <text evidence="2">The sequence shown here is derived from an EMBL/GenBank/DDBJ whole genome shotgun (WGS) entry which is preliminary data.</text>
</comment>
<sequence>MVLFIDNIKQEEERHPTSTKALFNLFPSYKKNGTKFSEMPNILVDNKGSLYVMAREYAVVTPKNHRVIILGSDEATTCIILIVRDCNTGATGLAHLDNVGLIEQHIKEIMNSLQRLSEECSQNKYSIYLVGGYSDPRGLSEEIFVGILETLQKVHQEMHLQLACIGDANTVLKDDKPWPKVYGAAVNIDTGEVFPSTFAEKGPDEILRGVKILVGSSNIMNIYENSSGMVKIGPFFYKMPRGIEHWLEETDEAILRKSSTSPDVEPSCFVPNIKKAIQFMIENPRSIHVFKENKPHYFSRDETSGLWVPANV</sequence>
<name>A0A9P0QD23_ACAOB</name>
<evidence type="ECO:0000313" key="2">
    <source>
        <dbReference type="EMBL" id="CAH2017573.1"/>
    </source>
</evidence>
<dbReference type="EMBL" id="CAKOFQ010006778">
    <property type="protein sequence ID" value="CAH1970861.1"/>
    <property type="molecule type" value="Genomic_DNA"/>
</dbReference>
<organism evidence="2 3">
    <name type="scientific">Acanthoscelides obtectus</name>
    <name type="common">Bean weevil</name>
    <name type="synonym">Bruchus obtectus</name>
    <dbReference type="NCBI Taxonomy" id="200917"/>
    <lineage>
        <taxon>Eukaryota</taxon>
        <taxon>Metazoa</taxon>
        <taxon>Ecdysozoa</taxon>
        <taxon>Arthropoda</taxon>
        <taxon>Hexapoda</taxon>
        <taxon>Insecta</taxon>
        <taxon>Pterygota</taxon>
        <taxon>Neoptera</taxon>
        <taxon>Endopterygota</taxon>
        <taxon>Coleoptera</taxon>
        <taxon>Polyphaga</taxon>
        <taxon>Cucujiformia</taxon>
        <taxon>Chrysomeloidea</taxon>
        <taxon>Chrysomelidae</taxon>
        <taxon>Bruchinae</taxon>
        <taxon>Bruchini</taxon>
        <taxon>Acanthoscelides</taxon>
    </lineage>
</organism>
<evidence type="ECO:0000313" key="1">
    <source>
        <dbReference type="EMBL" id="CAH1970861.1"/>
    </source>
</evidence>
<proteinExistence type="predicted"/>
<dbReference type="InterPro" id="IPR026750">
    <property type="entry name" value="NTAN1"/>
</dbReference>
<evidence type="ECO:0008006" key="4">
    <source>
        <dbReference type="Google" id="ProtNLM"/>
    </source>
</evidence>
<gene>
    <name evidence="2" type="ORF">ACAOBT_LOCUS36105</name>
    <name evidence="1" type="ORF">ACAOBT_LOCUS9146</name>
</gene>
<dbReference type="OrthoDB" id="539995at2759"/>
<dbReference type="AlphaFoldDB" id="A0A9P0QD23"/>
<dbReference type="Proteomes" id="UP001152888">
    <property type="component" value="Unassembled WGS sequence"/>
</dbReference>
<dbReference type="GO" id="GO:0005634">
    <property type="term" value="C:nucleus"/>
    <property type="evidence" value="ECO:0007669"/>
    <property type="project" value="TreeGrafter"/>
</dbReference>
<accession>A0A9P0QD23</accession>
<protein>
    <recommendedName>
        <fullName evidence="4">Protein N-terminal asparagine amidohydrolase</fullName>
    </recommendedName>
</protein>
<dbReference type="PANTHER" id="PTHR12498:SF0">
    <property type="entry name" value="PROTEIN N-TERMINAL ASPARAGINE AMIDOHYDROLASE"/>
    <property type="match status" value="1"/>
</dbReference>
<keyword evidence="3" id="KW-1185">Reference proteome</keyword>
<dbReference type="GO" id="GO:0008418">
    <property type="term" value="F:protein-N-terminal asparagine amidohydrolase activity"/>
    <property type="evidence" value="ECO:0007669"/>
    <property type="project" value="InterPro"/>
</dbReference>
<dbReference type="Pfam" id="PF14736">
    <property type="entry name" value="N_Asn_amidohyd"/>
    <property type="match status" value="1"/>
</dbReference>
<dbReference type="PANTHER" id="PTHR12498">
    <property type="entry name" value="N-TERMINAL ASPARAGINE AMIDOHYDROLASE"/>
    <property type="match status" value="1"/>
</dbReference>
<evidence type="ECO:0000313" key="3">
    <source>
        <dbReference type="Proteomes" id="UP001152888"/>
    </source>
</evidence>